<keyword evidence="3" id="KW-1185">Reference proteome</keyword>
<feature type="domain" description="Sulfatase-modifying factor enzyme-like" evidence="1">
    <location>
        <begin position="219"/>
        <end position="449"/>
    </location>
</feature>
<comment type="caution">
    <text evidence="2">The sequence shown here is derived from an EMBL/GenBank/DDBJ whole genome shotgun (WGS) entry which is preliminary data.</text>
</comment>
<dbReference type="PANTHER" id="PTHR23150:SF35">
    <property type="entry name" value="BLL6746 PROTEIN"/>
    <property type="match status" value="1"/>
</dbReference>
<dbReference type="PATRIC" id="fig|1003181.4.peg.1361"/>
<dbReference type="InterPro" id="IPR005532">
    <property type="entry name" value="SUMF_dom"/>
</dbReference>
<proteinExistence type="predicted"/>
<dbReference type="GO" id="GO:0120147">
    <property type="term" value="F:formylglycine-generating oxidase activity"/>
    <property type="evidence" value="ECO:0007669"/>
    <property type="project" value="TreeGrafter"/>
</dbReference>
<evidence type="ECO:0000313" key="2">
    <source>
        <dbReference type="EMBL" id="OAD23215.1"/>
    </source>
</evidence>
<evidence type="ECO:0000313" key="3">
    <source>
        <dbReference type="Proteomes" id="UP000076962"/>
    </source>
</evidence>
<protein>
    <submittedName>
        <fullName evidence="2">Sulphatase-modifying factor domain protein</fullName>
    </submittedName>
</protein>
<dbReference type="Pfam" id="PF03781">
    <property type="entry name" value="FGE-sulfatase"/>
    <property type="match status" value="1"/>
</dbReference>
<name>A0A176S5D2_9GAMM</name>
<dbReference type="Proteomes" id="UP000076962">
    <property type="component" value="Unassembled WGS sequence"/>
</dbReference>
<dbReference type="Gene3D" id="3.90.1580.10">
    <property type="entry name" value="paralog of FGE (formylglycine-generating enzyme)"/>
    <property type="match status" value="1"/>
</dbReference>
<sequence length="451" mass="50635">MKKFWFSLLLSTRIDNLVLPDKNGYFHMTLPNSRELVKVTGGEDIDLIRLIFLIFFYGYSIGDQQVKYIQLCISISVLLLSSAFSTTKAIELSLNQSPFSSGDTLVLTLNENWSGEADVYVAVTLPEDDRFFFLTPSGFVLDLTPYAQTVQARGLKEIFRLVLPELPGGEYTFYAMLILPNTLQFISEIVKVSLVFQAQSQVTPGEVFRDRLQDGSLGPSMVWIPAGTFRMGDIQGGGWDDERPVHEVSVSRFAMGRYEVTFAEYDKFAEATGREKPNERGWGRGNRPVIYISWHDAVAYAEWLSGQTGHSYRLPTEAEWEYAARAGTETKYWWGKTASHEYANYGQDGCCAGKAEGRDQWVYTAPVGSLEANPFGIYDTAGNVWEWVHDVYSYDSYSNSPSHDPSGPSTGSNRVFRGGGWSAPDCRAAYRNNGSPGYRYIALGFRLLRQP</sequence>
<dbReference type="InterPro" id="IPR042095">
    <property type="entry name" value="SUMF_sf"/>
</dbReference>
<gene>
    <name evidence="2" type="ORF">THIOM_000959</name>
</gene>
<dbReference type="AlphaFoldDB" id="A0A176S5D2"/>
<dbReference type="SUPFAM" id="SSF56436">
    <property type="entry name" value="C-type lectin-like"/>
    <property type="match status" value="1"/>
</dbReference>
<evidence type="ECO:0000259" key="1">
    <source>
        <dbReference type="Pfam" id="PF03781"/>
    </source>
</evidence>
<dbReference type="EMBL" id="LUTY01000489">
    <property type="protein sequence ID" value="OAD23215.1"/>
    <property type="molecule type" value="Genomic_DNA"/>
</dbReference>
<reference evidence="2 3" key="1">
    <citation type="submission" date="2016-05" db="EMBL/GenBank/DDBJ databases">
        <title>Single-cell genome of chain-forming Candidatus Thiomargarita nelsonii and comparison to other large sulfur-oxidizing bacteria.</title>
        <authorList>
            <person name="Winkel M."/>
            <person name="Salman V."/>
            <person name="Woyke T."/>
            <person name="Schulz-Vogt H."/>
            <person name="Richter M."/>
            <person name="Flood B."/>
            <person name="Bailey J."/>
            <person name="Amann R."/>
            <person name="Mussmann M."/>
        </authorList>
    </citation>
    <scope>NUCLEOTIDE SEQUENCE [LARGE SCALE GENOMIC DNA]</scope>
    <source>
        <strain evidence="2 3">THI036</strain>
    </source>
</reference>
<organism evidence="2 3">
    <name type="scientific">Candidatus Thiomargarita nelsonii</name>
    <dbReference type="NCBI Taxonomy" id="1003181"/>
    <lineage>
        <taxon>Bacteria</taxon>
        <taxon>Pseudomonadati</taxon>
        <taxon>Pseudomonadota</taxon>
        <taxon>Gammaproteobacteria</taxon>
        <taxon>Thiotrichales</taxon>
        <taxon>Thiotrichaceae</taxon>
        <taxon>Thiomargarita</taxon>
    </lineage>
</organism>
<dbReference type="InterPro" id="IPR016187">
    <property type="entry name" value="CTDL_fold"/>
</dbReference>
<dbReference type="PANTHER" id="PTHR23150">
    <property type="entry name" value="SULFATASE MODIFYING FACTOR 1, 2"/>
    <property type="match status" value="1"/>
</dbReference>
<accession>A0A176S5D2</accession>
<dbReference type="InterPro" id="IPR051043">
    <property type="entry name" value="Sulfatase_Mod_Factor_Kinase"/>
</dbReference>